<proteinExistence type="predicted"/>
<sequence length="59" mass="6965">MTIEVIIFFSYLIHIVARIMKIYEDKIEFSVFCLRIKGLFAFEICEKISVALYGVWQDA</sequence>
<dbReference type="AlphaFoldDB" id="A0A533Q5V9"/>
<evidence type="ECO:0000313" key="2">
    <source>
        <dbReference type="Proteomes" id="UP000319783"/>
    </source>
</evidence>
<dbReference type="Proteomes" id="UP000319783">
    <property type="component" value="Unassembled WGS sequence"/>
</dbReference>
<reference evidence="1 2" key="1">
    <citation type="submission" date="2019-04" db="EMBL/GenBank/DDBJ databases">
        <title>Genome of a novel bacterium Candidatus Jettenia ecosi reconstructed from metagenome of an anammox bioreactor.</title>
        <authorList>
            <person name="Mardanov A.V."/>
            <person name="Beletsky A.V."/>
            <person name="Ravin N.V."/>
            <person name="Botchkova E.A."/>
            <person name="Litti Y.V."/>
            <person name="Nozhevnikova A.N."/>
        </authorList>
    </citation>
    <scope>NUCLEOTIDE SEQUENCE [LARGE SCALE GENOMIC DNA]</scope>
    <source>
        <strain evidence="1">J2</strain>
    </source>
</reference>
<comment type="caution">
    <text evidence="1">The sequence shown here is derived from an EMBL/GenBank/DDBJ whole genome shotgun (WGS) entry which is preliminary data.</text>
</comment>
<accession>A0A533Q5V9</accession>
<protein>
    <submittedName>
        <fullName evidence="1">Uncharacterized protein</fullName>
    </submittedName>
</protein>
<name>A0A533Q5V9_9BACT</name>
<evidence type="ECO:0000313" key="1">
    <source>
        <dbReference type="EMBL" id="TLD39932.1"/>
    </source>
</evidence>
<dbReference type="EMBL" id="SULG01000163">
    <property type="protein sequence ID" value="TLD39932.1"/>
    <property type="molecule type" value="Genomic_DNA"/>
</dbReference>
<gene>
    <name evidence="1" type="ORF">JETT_3809</name>
</gene>
<organism evidence="1 2">
    <name type="scientific">Candidatus Jettenia ecosi</name>
    <dbReference type="NCBI Taxonomy" id="2494326"/>
    <lineage>
        <taxon>Bacteria</taxon>
        <taxon>Pseudomonadati</taxon>
        <taxon>Planctomycetota</taxon>
        <taxon>Candidatus Brocadiia</taxon>
        <taxon>Candidatus Brocadiales</taxon>
        <taxon>Candidatus Brocadiaceae</taxon>
        <taxon>Candidatus Jettenia</taxon>
    </lineage>
</organism>